<feature type="compositionally biased region" description="Pro residues" evidence="7">
    <location>
        <begin position="133"/>
        <end position="154"/>
    </location>
</feature>
<evidence type="ECO:0000256" key="7">
    <source>
        <dbReference type="SAM" id="MobiDB-lite"/>
    </source>
</evidence>
<reference evidence="9" key="1">
    <citation type="journal article" date="2020" name="Stud. Mycol.">
        <title>101 Dothideomycetes genomes: a test case for predicting lifestyles and emergence of pathogens.</title>
        <authorList>
            <person name="Haridas S."/>
            <person name="Albert R."/>
            <person name="Binder M."/>
            <person name="Bloem J."/>
            <person name="Labutti K."/>
            <person name="Salamov A."/>
            <person name="Andreopoulos B."/>
            <person name="Baker S."/>
            <person name="Barry K."/>
            <person name="Bills G."/>
            <person name="Bluhm B."/>
            <person name="Cannon C."/>
            <person name="Castanera R."/>
            <person name="Culley D."/>
            <person name="Daum C."/>
            <person name="Ezra D."/>
            <person name="Gonzalez J."/>
            <person name="Henrissat B."/>
            <person name="Kuo A."/>
            <person name="Liang C."/>
            <person name="Lipzen A."/>
            <person name="Lutzoni F."/>
            <person name="Magnuson J."/>
            <person name="Mondo S."/>
            <person name="Nolan M."/>
            <person name="Ohm R."/>
            <person name="Pangilinan J."/>
            <person name="Park H.-J."/>
            <person name="Ramirez L."/>
            <person name="Alfaro M."/>
            <person name="Sun H."/>
            <person name="Tritt A."/>
            <person name="Yoshinaga Y."/>
            <person name="Zwiers L.-H."/>
            <person name="Turgeon B."/>
            <person name="Goodwin S."/>
            <person name="Spatafora J."/>
            <person name="Crous P."/>
            <person name="Grigoriev I."/>
        </authorList>
    </citation>
    <scope>NUCLEOTIDE SEQUENCE</scope>
    <source>
        <strain evidence="9">CBS 133067</strain>
    </source>
</reference>
<dbReference type="Gene3D" id="2.130.10.10">
    <property type="entry name" value="YVTN repeat-like/Quinoprotein amine dehydrogenase"/>
    <property type="match status" value="1"/>
</dbReference>
<feature type="repeat" description="WD" evidence="6">
    <location>
        <begin position="564"/>
        <end position="595"/>
    </location>
</feature>
<keyword evidence="3" id="KW-0677">Repeat</keyword>
<sequence length="723" mass="78355">MYNSHRGMVPPPAPNNRLNELLEQIRQEFDVSSGRTGEYEQQLAAQIHEMEMVRTKVYQLERAQLDIKNKYEEELQRLRQELERAGGSIPQSHIGGPHQAGPSQPPPPALGHGPSNLFGGIMAGSAGQGGPGLAPPPQEPAQPQGLPPHLPQGPPGLNAAPAGPPQPPPFGGYGQPPPGPNGYAPQAPPPAASPGPGRGRNAGPAPRGPPGPPTPQQNPAQYPGSPQVPPPSAPPFQAQNQHSLQGNIPNVGNCLAELELTDLPPSKRKEGQDWYAIFNPRVHRTLDVDLVHNLPHASVVCCVRFSADGRYVATGCNRSAQIFDVDTGNMVAHLQDRDLPEDGDLYIRSVCFSPDGKYLATGAEDKVIRVWDIANRTIKNEFRGHEQDIYSLDFARNGRLIASGSGDRTVRLWDVDRNEQILSMTIDDGVTTVAISPDNRLVAAGSLDKSVRVWDTTSGFLVERLEGDVGHRDSVYSVAFAPNGRDLVSGSLDKTIKMWELANAPRNVPGSGPRGGKCIRTFEGHKDFVLSVALTIDGNWVLSGSKDRGVQFWDPLTGSAQLMLQGHKNSVISVAPSPTGKLFATGSGDMRARIWRSVCSTIFSLPNMAFHFPCWNVSYLHVLSHAIVVFLHYSLVSNCRLISRSALTLHIVCCSFVVLFSGAKNYARSFPLQGAHHSRRRFLDPSLSPVSALLRLSFLTIAAPFAHQPAYRFALRFPTLVGI</sequence>
<keyword evidence="1" id="KW-0678">Repressor</keyword>
<dbReference type="CDD" id="cd00200">
    <property type="entry name" value="WD40"/>
    <property type="match status" value="1"/>
</dbReference>
<dbReference type="SUPFAM" id="SSF50978">
    <property type="entry name" value="WD40 repeat-like"/>
    <property type="match status" value="1"/>
</dbReference>
<dbReference type="InterPro" id="IPR019775">
    <property type="entry name" value="WD40_repeat_CS"/>
</dbReference>
<dbReference type="SMART" id="SM00320">
    <property type="entry name" value="WD40"/>
    <property type="match status" value="7"/>
</dbReference>
<dbReference type="Pfam" id="PF08581">
    <property type="entry name" value="Tup_N"/>
    <property type="match status" value="1"/>
</dbReference>
<evidence type="ECO:0000313" key="10">
    <source>
        <dbReference type="Proteomes" id="UP000799772"/>
    </source>
</evidence>
<gene>
    <name evidence="9" type="ORF">NA57DRAFT_47734</name>
</gene>
<accession>A0A9P4I7R6</accession>
<evidence type="ECO:0000259" key="8">
    <source>
        <dbReference type="Pfam" id="PF08581"/>
    </source>
</evidence>
<evidence type="ECO:0000256" key="5">
    <source>
        <dbReference type="ARBA" id="ARBA00023163"/>
    </source>
</evidence>
<feature type="repeat" description="WD" evidence="6">
    <location>
        <begin position="382"/>
        <end position="423"/>
    </location>
</feature>
<dbReference type="OrthoDB" id="17410at2759"/>
<dbReference type="Gene3D" id="1.20.5.340">
    <property type="match status" value="1"/>
</dbReference>
<dbReference type="PROSITE" id="PS00678">
    <property type="entry name" value="WD_REPEATS_1"/>
    <property type="match status" value="4"/>
</dbReference>
<feature type="repeat" description="WD" evidence="6">
    <location>
        <begin position="430"/>
        <end position="464"/>
    </location>
</feature>
<evidence type="ECO:0000256" key="1">
    <source>
        <dbReference type="ARBA" id="ARBA00022491"/>
    </source>
</evidence>
<protein>
    <submittedName>
        <fullName evidence="9">WD40 repeat-like protein</fullName>
    </submittedName>
</protein>
<dbReference type="InterPro" id="IPR020472">
    <property type="entry name" value="WD40_PAC1"/>
</dbReference>
<feature type="compositionally biased region" description="Pro residues" evidence="7">
    <location>
        <begin position="162"/>
        <end position="193"/>
    </location>
</feature>
<name>A0A9P4I7R6_9PEZI</name>
<dbReference type="PANTHER" id="PTHR19879:SF9">
    <property type="entry name" value="TRANSCRIPTION INITIATION FACTOR TFIID SUBUNIT 5"/>
    <property type="match status" value="1"/>
</dbReference>
<dbReference type="AlphaFoldDB" id="A0A9P4I7R6"/>
<evidence type="ECO:0000313" key="9">
    <source>
        <dbReference type="EMBL" id="KAF2093964.1"/>
    </source>
</evidence>
<evidence type="ECO:0000256" key="2">
    <source>
        <dbReference type="ARBA" id="ARBA00022574"/>
    </source>
</evidence>
<proteinExistence type="predicted"/>
<feature type="region of interest" description="Disordered" evidence="7">
    <location>
        <begin position="87"/>
        <end position="248"/>
    </location>
</feature>
<organism evidence="9 10">
    <name type="scientific">Rhizodiscina lignyota</name>
    <dbReference type="NCBI Taxonomy" id="1504668"/>
    <lineage>
        <taxon>Eukaryota</taxon>
        <taxon>Fungi</taxon>
        <taxon>Dikarya</taxon>
        <taxon>Ascomycota</taxon>
        <taxon>Pezizomycotina</taxon>
        <taxon>Dothideomycetes</taxon>
        <taxon>Pleosporomycetidae</taxon>
        <taxon>Aulographales</taxon>
        <taxon>Rhizodiscinaceae</taxon>
        <taxon>Rhizodiscina</taxon>
    </lineage>
</organism>
<dbReference type="InterPro" id="IPR036322">
    <property type="entry name" value="WD40_repeat_dom_sf"/>
</dbReference>
<feature type="compositionally biased region" description="Pro residues" evidence="7">
    <location>
        <begin position="206"/>
        <end position="216"/>
    </location>
</feature>
<feature type="repeat" description="WD" evidence="6">
    <location>
        <begin position="347"/>
        <end position="381"/>
    </location>
</feature>
<dbReference type="PROSITE" id="PS50294">
    <property type="entry name" value="WD_REPEATS_REGION"/>
    <property type="match status" value="6"/>
</dbReference>
<dbReference type="PANTHER" id="PTHR19879">
    <property type="entry name" value="TRANSCRIPTION INITIATION FACTOR TFIID"/>
    <property type="match status" value="1"/>
</dbReference>
<dbReference type="FunFam" id="2.130.10.10:FF:000111">
    <property type="entry name" value="Transcriptional repressor rco-1"/>
    <property type="match status" value="1"/>
</dbReference>
<dbReference type="PRINTS" id="PR00320">
    <property type="entry name" value="GPROTEINBRPT"/>
</dbReference>
<dbReference type="InterPro" id="IPR001680">
    <property type="entry name" value="WD40_rpt"/>
</dbReference>
<feature type="repeat" description="WD" evidence="6">
    <location>
        <begin position="522"/>
        <end position="554"/>
    </location>
</feature>
<feature type="domain" description="Transcriptional repressor Tup1 N-terminal" evidence="8">
    <location>
        <begin position="17"/>
        <end position="84"/>
    </location>
</feature>
<dbReference type="PROSITE" id="PS50082">
    <property type="entry name" value="WD_REPEATS_2"/>
    <property type="match status" value="6"/>
</dbReference>
<dbReference type="InterPro" id="IPR015943">
    <property type="entry name" value="WD40/YVTN_repeat-like_dom_sf"/>
</dbReference>
<keyword evidence="4" id="KW-0805">Transcription regulation</keyword>
<feature type="repeat" description="WD" evidence="6">
    <location>
        <begin position="468"/>
        <end position="501"/>
    </location>
</feature>
<dbReference type="Pfam" id="PF00400">
    <property type="entry name" value="WD40"/>
    <property type="match status" value="7"/>
</dbReference>
<keyword evidence="5" id="KW-0804">Transcription</keyword>
<dbReference type="EMBL" id="ML978136">
    <property type="protein sequence ID" value="KAF2093964.1"/>
    <property type="molecule type" value="Genomic_DNA"/>
</dbReference>
<dbReference type="Proteomes" id="UP000799772">
    <property type="component" value="Unassembled WGS sequence"/>
</dbReference>
<dbReference type="InterPro" id="IPR013890">
    <property type="entry name" value="Tscrpt_rep_Tup1_N"/>
</dbReference>
<evidence type="ECO:0000256" key="3">
    <source>
        <dbReference type="ARBA" id="ARBA00022737"/>
    </source>
</evidence>
<keyword evidence="10" id="KW-1185">Reference proteome</keyword>
<keyword evidence="2 6" id="KW-0853">WD repeat</keyword>
<evidence type="ECO:0000256" key="6">
    <source>
        <dbReference type="PROSITE-ProRule" id="PRU00221"/>
    </source>
</evidence>
<evidence type="ECO:0000256" key="4">
    <source>
        <dbReference type="ARBA" id="ARBA00023015"/>
    </source>
</evidence>
<feature type="compositionally biased region" description="Low complexity" evidence="7">
    <location>
        <begin position="110"/>
        <end position="125"/>
    </location>
</feature>
<comment type="caution">
    <text evidence="9">The sequence shown here is derived from an EMBL/GenBank/DDBJ whole genome shotgun (WGS) entry which is preliminary data.</text>
</comment>